<evidence type="ECO:0000259" key="9">
    <source>
        <dbReference type="PROSITE" id="PS50928"/>
    </source>
</evidence>
<evidence type="ECO:0000313" key="10">
    <source>
        <dbReference type="EMBL" id="GAA2170399.1"/>
    </source>
</evidence>
<gene>
    <name evidence="10" type="ORF">GCM10009846_00660</name>
</gene>
<evidence type="ECO:0000256" key="1">
    <source>
        <dbReference type="ARBA" id="ARBA00004651"/>
    </source>
</evidence>
<dbReference type="EMBL" id="BAAAQT010000001">
    <property type="protein sequence ID" value="GAA2170399.1"/>
    <property type="molecule type" value="Genomic_DNA"/>
</dbReference>
<dbReference type="CDD" id="cd06261">
    <property type="entry name" value="TM_PBP2"/>
    <property type="match status" value="1"/>
</dbReference>
<feature type="compositionally biased region" description="Low complexity" evidence="8">
    <location>
        <begin position="1"/>
        <end position="10"/>
    </location>
</feature>
<evidence type="ECO:0000313" key="11">
    <source>
        <dbReference type="Proteomes" id="UP001501599"/>
    </source>
</evidence>
<keyword evidence="2 7" id="KW-0813">Transport</keyword>
<keyword evidence="6 7" id="KW-0472">Membrane</keyword>
<evidence type="ECO:0000256" key="2">
    <source>
        <dbReference type="ARBA" id="ARBA00022448"/>
    </source>
</evidence>
<dbReference type="PANTHER" id="PTHR30193:SF37">
    <property type="entry name" value="INNER MEMBRANE ABC TRANSPORTER PERMEASE PROTEIN YCJO"/>
    <property type="match status" value="1"/>
</dbReference>
<dbReference type="InterPro" id="IPR051393">
    <property type="entry name" value="ABC_transporter_permease"/>
</dbReference>
<feature type="transmembrane region" description="Helical" evidence="7">
    <location>
        <begin position="97"/>
        <end position="116"/>
    </location>
</feature>
<dbReference type="PANTHER" id="PTHR30193">
    <property type="entry name" value="ABC TRANSPORTER PERMEASE PROTEIN"/>
    <property type="match status" value="1"/>
</dbReference>
<comment type="similarity">
    <text evidence="7">Belongs to the binding-protein-dependent transport system permease family.</text>
</comment>
<sequence length="389" mass="41775">MATRAPATARAPRRGSTRDGESRAGWLFISPALIIVGVFLIAPIVLALWVSFTDWNGRNSPLFNDNVDVIGLDNYAAITTDDRLTRDLFGRAIRNNLFYVLLVVPLQTALALFLAVQVNRRLLKAKGFFRTAFYFPSVTSSIAITGVFLFLFQASGAVNAVLAWLQVDGPNWMADPRGIVHVVIGAFGGGEPGGWDAPGFLGVSAWEWAAGPSVAQLVLIVMAVFTTSGTFMLLFLAGLQSIGAEVGEAALMDGANARQSFFNVTLPMLRPVLFTVLTLGLIGTWQVFDQVYLTRGTPAAATLTSPAYMAYDQAFTENEPGIAAAIAFVLFLIIIAFSLLQRFVLCDRDEPSRPLLRRRGPRTIASADGGVAQGTARLRAGPTERGTGG</sequence>
<accession>A0ABP5MDT4</accession>
<evidence type="ECO:0000256" key="4">
    <source>
        <dbReference type="ARBA" id="ARBA00022692"/>
    </source>
</evidence>
<protein>
    <submittedName>
        <fullName evidence="10">Sugar ABC transporter permease</fullName>
    </submittedName>
</protein>
<feature type="transmembrane region" description="Helical" evidence="7">
    <location>
        <begin position="24"/>
        <end position="52"/>
    </location>
</feature>
<feature type="transmembrane region" description="Helical" evidence="7">
    <location>
        <begin position="128"/>
        <end position="152"/>
    </location>
</feature>
<name>A0ABP5MDT4_9MICO</name>
<keyword evidence="11" id="KW-1185">Reference proteome</keyword>
<proteinExistence type="inferred from homology"/>
<dbReference type="SUPFAM" id="SSF161098">
    <property type="entry name" value="MetI-like"/>
    <property type="match status" value="1"/>
</dbReference>
<evidence type="ECO:0000256" key="7">
    <source>
        <dbReference type="RuleBase" id="RU363032"/>
    </source>
</evidence>
<feature type="region of interest" description="Disordered" evidence="8">
    <location>
        <begin position="1"/>
        <end position="21"/>
    </location>
</feature>
<comment type="caution">
    <text evidence="10">The sequence shown here is derived from an EMBL/GenBank/DDBJ whole genome shotgun (WGS) entry which is preliminary data.</text>
</comment>
<organism evidence="10 11">
    <name type="scientific">Agrococcus versicolor</name>
    <dbReference type="NCBI Taxonomy" id="501482"/>
    <lineage>
        <taxon>Bacteria</taxon>
        <taxon>Bacillati</taxon>
        <taxon>Actinomycetota</taxon>
        <taxon>Actinomycetes</taxon>
        <taxon>Micrococcales</taxon>
        <taxon>Microbacteriaceae</taxon>
        <taxon>Agrococcus</taxon>
    </lineage>
</organism>
<feature type="transmembrane region" description="Helical" evidence="7">
    <location>
        <begin position="214"/>
        <end position="236"/>
    </location>
</feature>
<dbReference type="Proteomes" id="UP001501599">
    <property type="component" value="Unassembled WGS sequence"/>
</dbReference>
<evidence type="ECO:0000256" key="5">
    <source>
        <dbReference type="ARBA" id="ARBA00022989"/>
    </source>
</evidence>
<comment type="subcellular location">
    <subcellularLocation>
        <location evidence="1 7">Cell membrane</location>
        <topology evidence="1 7">Multi-pass membrane protein</topology>
    </subcellularLocation>
</comment>
<dbReference type="Gene3D" id="1.10.3720.10">
    <property type="entry name" value="MetI-like"/>
    <property type="match status" value="1"/>
</dbReference>
<feature type="transmembrane region" description="Helical" evidence="7">
    <location>
        <begin position="321"/>
        <end position="340"/>
    </location>
</feature>
<dbReference type="InterPro" id="IPR000515">
    <property type="entry name" value="MetI-like"/>
</dbReference>
<keyword evidence="3" id="KW-1003">Cell membrane</keyword>
<evidence type="ECO:0000256" key="6">
    <source>
        <dbReference type="ARBA" id="ARBA00023136"/>
    </source>
</evidence>
<keyword evidence="5 7" id="KW-1133">Transmembrane helix</keyword>
<feature type="region of interest" description="Disordered" evidence="8">
    <location>
        <begin position="366"/>
        <end position="389"/>
    </location>
</feature>
<feature type="transmembrane region" description="Helical" evidence="7">
    <location>
        <begin position="268"/>
        <end position="288"/>
    </location>
</feature>
<dbReference type="PROSITE" id="PS50928">
    <property type="entry name" value="ABC_TM1"/>
    <property type="match status" value="1"/>
</dbReference>
<evidence type="ECO:0000256" key="8">
    <source>
        <dbReference type="SAM" id="MobiDB-lite"/>
    </source>
</evidence>
<keyword evidence="4 7" id="KW-0812">Transmembrane</keyword>
<feature type="domain" description="ABC transmembrane type-1" evidence="9">
    <location>
        <begin position="93"/>
        <end position="341"/>
    </location>
</feature>
<dbReference type="RefSeq" id="WP_344339165.1">
    <property type="nucleotide sequence ID" value="NZ_BAAAQT010000001.1"/>
</dbReference>
<evidence type="ECO:0000256" key="3">
    <source>
        <dbReference type="ARBA" id="ARBA00022475"/>
    </source>
</evidence>
<dbReference type="Pfam" id="PF00528">
    <property type="entry name" value="BPD_transp_1"/>
    <property type="match status" value="1"/>
</dbReference>
<dbReference type="InterPro" id="IPR035906">
    <property type="entry name" value="MetI-like_sf"/>
</dbReference>
<reference evidence="11" key="1">
    <citation type="journal article" date="2019" name="Int. J. Syst. Evol. Microbiol.">
        <title>The Global Catalogue of Microorganisms (GCM) 10K type strain sequencing project: providing services to taxonomists for standard genome sequencing and annotation.</title>
        <authorList>
            <consortium name="The Broad Institute Genomics Platform"/>
            <consortium name="The Broad Institute Genome Sequencing Center for Infectious Disease"/>
            <person name="Wu L."/>
            <person name="Ma J."/>
        </authorList>
    </citation>
    <scope>NUCLEOTIDE SEQUENCE [LARGE SCALE GENOMIC DNA]</scope>
    <source>
        <strain evidence="11">JCM 16026</strain>
    </source>
</reference>